<name>A0A2G8LGY1_STIJA</name>
<dbReference type="OrthoDB" id="3176171at2759"/>
<gene>
    <name evidence="3" type="ORF">BSL78_03643</name>
</gene>
<dbReference type="EMBL" id="MRZV01000083">
    <property type="protein sequence ID" value="PIK59430.1"/>
    <property type="molecule type" value="Genomic_DNA"/>
</dbReference>
<feature type="compositionally biased region" description="Basic and acidic residues" evidence="2">
    <location>
        <begin position="494"/>
        <end position="503"/>
    </location>
</feature>
<evidence type="ECO:0000256" key="2">
    <source>
        <dbReference type="SAM" id="MobiDB-lite"/>
    </source>
</evidence>
<evidence type="ECO:0000313" key="3">
    <source>
        <dbReference type="EMBL" id="PIK59430.1"/>
    </source>
</evidence>
<protein>
    <submittedName>
        <fullName evidence="3">Putative calmodulin-binding carboxy-terminal kinesin</fullName>
    </submittedName>
</protein>
<dbReference type="AlphaFoldDB" id="A0A2G8LGY1"/>
<feature type="region of interest" description="Disordered" evidence="2">
    <location>
        <begin position="494"/>
        <end position="515"/>
    </location>
</feature>
<comment type="caution">
    <text evidence="3">The sequence shown here is derived from an EMBL/GenBank/DDBJ whole genome shotgun (WGS) entry which is preliminary data.</text>
</comment>
<feature type="region of interest" description="Disordered" evidence="2">
    <location>
        <begin position="103"/>
        <end position="171"/>
    </location>
</feature>
<proteinExistence type="predicted"/>
<organism evidence="3 4">
    <name type="scientific">Stichopus japonicus</name>
    <name type="common">Sea cucumber</name>
    <dbReference type="NCBI Taxonomy" id="307972"/>
    <lineage>
        <taxon>Eukaryota</taxon>
        <taxon>Metazoa</taxon>
        <taxon>Echinodermata</taxon>
        <taxon>Eleutherozoa</taxon>
        <taxon>Echinozoa</taxon>
        <taxon>Holothuroidea</taxon>
        <taxon>Aspidochirotacea</taxon>
        <taxon>Aspidochirotida</taxon>
        <taxon>Stichopodidae</taxon>
        <taxon>Apostichopus</taxon>
    </lineage>
</organism>
<evidence type="ECO:0000256" key="1">
    <source>
        <dbReference type="SAM" id="Coils"/>
    </source>
</evidence>
<evidence type="ECO:0000313" key="4">
    <source>
        <dbReference type="Proteomes" id="UP000230750"/>
    </source>
</evidence>
<feature type="compositionally biased region" description="Basic and acidic residues" evidence="2">
    <location>
        <begin position="1"/>
        <end position="18"/>
    </location>
</feature>
<keyword evidence="1" id="KW-0175">Coiled coil</keyword>
<dbReference type="STRING" id="307972.A0A2G8LGY1"/>
<feature type="compositionally biased region" description="Low complexity" evidence="2">
    <location>
        <begin position="48"/>
        <end position="58"/>
    </location>
</feature>
<accession>A0A2G8LGY1</accession>
<reference evidence="3 4" key="1">
    <citation type="journal article" date="2017" name="PLoS Biol.">
        <title>The sea cucumber genome provides insights into morphological evolution and visceral regeneration.</title>
        <authorList>
            <person name="Zhang X."/>
            <person name="Sun L."/>
            <person name="Yuan J."/>
            <person name="Sun Y."/>
            <person name="Gao Y."/>
            <person name="Zhang L."/>
            <person name="Li S."/>
            <person name="Dai H."/>
            <person name="Hamel J.F."/>
            <person name="Liu C."/>
            <person name="Yu Y."/>
            <person name="Liu S."/>
            <person name="Lin W."/>
            <person name="Guo K."/>
            <person name="Jin S."/>
            <person name="Xu P."/>
            <person name="Storey K.B."/>
            <person name="Huan P."/>
            <person name="Zhang T."/>
            <person name="Zhou Y."/>
            <person name="Zhang J."/>
            <person name="Lin C."/>
            <person name="Li X."/>
            <person name="Xing L."/>
            <person name="Huo D."/>
            <person name="Sun M."/>
            <person name="Wang L."/>
            <person name="Mercier A."/>
            <person name="Li F."/>
            <person name="Yang H."/>
            <person name="Xiang J."/>
        </authorList>
    </citation>
    <scope>NUCLEOTIDE SEQUENCE [LARGE SCALE GENOMIC DNA]</scope>
    <source>
        <strain evidence="3">Shaxun</strain>
        <tissue evidence="3">Muscle</tissue>
    </source>
</reference>
<feature type="coiled-coil region" evidence="1">
    <location>
        <begin position="287"/>
        <end position="371"/>
    </location>
</feature>
<dbReference type="Proteomes" id="UP000230750">
    <property type="component" value="Unassembled WGS sequence"/>
</dbReference>
<feature type="region of interest" description="Disordered" evidence="2">
    <location>
        <begin position="1"/>
        <end position="58"/>
    </location>
</feature>
<sequence length="535" mass="60347">MGEGRSADVAKLKDDERSSTPVQFLSPKGSSVVSVREAADMKVTDSAGPSSRGSGLRPLSLNARSLLNLLGSITKSQPQTGKQILWHQQMQCCLHKSLKNCRNQSLSKGNPLRNRSPGEGHNGSVPSMRSVISVKEAAEDQRSTGCTPGSSKVLPAASKVDRKTTNASKMQMIQKRSIKGFDSNSSPAPAKQQQAYIPYVMARDTIGKVVDDMKLMKDNHIEIVHKIQDAHKKIEKRLSLSSTFSSSVYGPSTRRRNNYHKTRLVHPDLQIGIHKKMSLAQKNKELMKQKKELLLMNKTEVEKLQKEKEQLMMELTQKMDEDGKTSHEKIKQLQESEKSLEDEKKILEDELASEKNTVKEKEEDIERLRTQLSEGGIAPLVVRSGRDSVGSENAEEKTEVRTSGAAVIVAGISSEERDRIKKEKDEMQDKLIESQKELAIVRVKYSNLEKQYRSVASMAKRDEESIAAQMEDVNKDVEILREEKDKLKEEMATWEKDFKERTGQEPSEEDRPESIKELHIQLEEVDSQESIWKLN</sequence>
<feature type="compositionally biased region" description="Polar residues" evidence="2">
    <location>
        <begin position="19"/>
        <end position="33"/>
    </location>
</feature>
<keyword evidence="4" id="KW-1185">Reference proteome</keyword>